<dbReference type="Pfam" id="PF07005">
    <property type="entry name" value="SBD_N"/>
    <property type="match status" value="1"/>
</dbReference>
<comment type="catalytic activity">
    <reaction evidence="7">
        <text>3-dehydro-L-erythronate + ATP = 3-dehydro-4-O-phospho-L-erythronate + ADP + H(+)</text>
        <dbReference type="Rhea" id="RHEA:52552"/>
        <dbReference type="ChEBI" id="CHEBI:15378"/>
        <dbReference type="ChEBI" id="CHEBI:30616"/>
        <dbReference type="ChEBI" id="CHEBI:136592"/>
        <dbReference type="ChEBI" id="CHEBI:136670"/>
        <dbReference type="ChEBI" id="CHEBI:456216"/>
        <dbReference type="EC" id="2.7.1.217"/>
    </reaction>
</comment>
<dbReference type="InterPro" id="IPR037051">
    <property type="entry name" value="4-carb_acid_sugar_kinase_N_sf"/>
</dbReference>
<evidence type="ECO:0000256" key="3">
    <source>
        <dbReference type="ARBA" id="ARBA00022741"/>
    </source>
</evidence>
<dbReference type="InterPro" id="IPR031475">
    <property type="entry name" value="NBD_C"/>
</dbReference>
<dbReference type="Gene3D" id="3.40.50.10840">
    <property type="entry name" value="Putative sugar-binding, N-terminal domain"/>
    <property type="match status" value="1"/>
</dbReference>
<evidence type="ECO:0000313" key="16">
    <source>
        <dbReference type="Proteomes" id="UP000617634"/>
    </source>
</evidence>
<gene>
    <name evidence="15" type="ORF">I5E68_12970</name>
</gene>
<protein>
    <recommendedName>
        <fullName evidence="11">3-oxo-tetronate kinase</fullName>
        <ecNumber evidence="10">2.7.1.217</ecNumber>
    </recommendedName>
    <alternativeName>
        <fullName evidence="12">3-dehydrotetronate 4-kinase</fullName>
    </alternativeName>
</protein>
<evidence type="ECO:0000256" key="8">
    <source>
        <dbReference type="ARBA" id="ARBA00036346"/>
    </source>
</evidence>
<keyword evidence="2" id="KW-0808">Transferase</keyword>
<evidence type="ECO:0000256" key="9">
    <source>
        <dbReference type="ARBA" id="ARBA00037335"/>
    </source>
</evidence>
<comment type="caution">
    <text evidence="15">The sequence shown here is derived from an EMBL/GenBank/DDBJ whole genome shotgun (WGS) entry which is preliminary data.</text>
</comment>
<evidence type="ECO:0000256" key="4">
    <source>
        <dbReference type="ARBA" id="ARBA00022777"/>
    </source>
</evidence>
<keyword evidence="5" id="KW-0067">ATP-binding</keyword>
<feature type="domain" description="Four-carbon acid sugar kinase nucleotide binding" evidence="14">
    <location>
        <begin position="251"/>
        <end position="408"/>
    </location>
</feature>
<name>A0A931MLF5_9SPHN</name>
<dbReference type="EC" id="2.7.1.217" evidence="10"/>
<proteinExistence type="inferred from homology"/>
<dbReference type="Pfam" id="PF17042">
    <property type="entry name" value="NBD_C"/>
    <property type="match status" value="1"/>
</dbReference>
<evidence type="ECO:0000256" key="7">
    <source>
        <dbReference type="ARBA" id="ARBA00035898"/>
    </source>
</evidence>
<sequence>MPLLLGCIADDLTGATDLANELARAGLRTFVQVGADPEEPDERAQAIVVALKSRSVAASEAIGLSLTALAGLKRLGAEHIYFKYCSTFDSTAQGNIGPVLEALTEATGAELSLACPAFPANRRTVYQGHLFVGTRLLEHSGMEHHPLNPMTRSDLVALLQEQMRGRVGLLAHDDVDEARIVGALAGLQAQGTKVAIADAVDDRQLDLLGAQCASMQLSSGASGLGAGIARHLAAGQEAVAQAMPVLTGRRLVLAGSCSSRTLEQLAHARAVMPSFSLADHLEAGDAAIVAQAVEWFERQPPDRPALIYASAQPREVEMLRERFGSQVGARLESLLGAIARAANATGCDRLIVAGGESSGAVVAALGIVDLAIGPQIAAGVPWTIARRAGGERLALALKSGNFGDTAFLTDAWEALPCPATT</sequence>
<dbReference type="NCBIfam" id="NF043035">
    <property type="entry name" value="OxoTetrKin"/>
    <property type="match status" value="1"/>
</dbReference>
<evidence type="ECO:0000256" key="10">
    <source>
        <dbReference type="ARBA" id="ARBA00039095"/>
    </source>
</evidence>
<dbReference type="EMBL" id="JADZGI010000001">
    <property type="protein sequence ID" value="MBH0113858.1"/>
    <property type="molecule type" value="Genomic_DNA"/>
</dbReference>
<evidence type="ECO:0000259" key="13">
    <source>
        <dbReference type="Pfam" id="PF07005"/>
    </source>
</evidence>
<accession>A0A931MLF5</accession>
<evidence type="ECO:0000256" key="1">
    <source>
        <dbReference type="ARBA" id="ARBA00005715"/>
    </source>
</evidence>
<keyword evidence="3" id="KW-0547">Nucleotide-binding</keyword>
<feature type="domain" description="Four-carbon acid sugar kinase N-terminal" evidence="13">
    <location>
        <begin position="5"/>
        <end position="226"/>
    </location>
</feature>
<comment type="catalytic activity">
    <reaction evidence="8">
        <text>3-dehydro-D-erythronate + ATP = 3-dehydro-4-O-phospho-D-erythronate + ADP + H(+)</text>
        <dbReference type="Rhea" id="RHEA:52556"/>
        <dbReference type="ChEBI" id="CHEBI:15378"/>
        <dbReference type="ChEBI" id="CHEBI:30616"/>
        <dbReference type="ChEBI" id="CHEBI:57958"/>
        <dbReference type="ChEBI" id="CHEBI:136593"/>
        <dbReference type="ChEBI" id="CHEBI:456216"/>
        <dbReference type="EC" id="2.7.1.217"/>
    </reaction>
</comment>
<keyword evidence="16" id="KW-1185">Reference proteome</keyword>
<evidence type="ECO:0000256" key="12">
    <source>
        <dbReference type="ARBA" id="ARBA00041377"/>
    </source>
</evidence>
<evidence type="ECO:0000256" key="11">
    <source>
        <dbReference type="ARBA" id="ARBA00039461"/>
    </source>
</evidence>
<keyword evidence="4 15" id="KW-0418">Kinase</keyword>
<dbReference type="InterPro" id="IPR042213">
    <property type="entry name" value="NBD_C_sf"/>
</dbReference>
<evidence type="ECO:0000256" key="2">
    <source>
        <dbReference type="ARBA" id="ARBA00022679"/>
    </source>
</evidence>
<evidence type="ECO:0000256" key="5">
    <source>
        <dbReference type="ARBA" id="ARBA00022840"/>
    </source>
</evidence>
<evidence type="ECO:0000259" key="14">
    <source>
        <dbReference type="Pfam" id="PF17042"/>
    </source>
</evidence>
<comment type="function">
    <text evidence="9">Catalyzes the ATP-dependent phosphorylation of 3-oxo-tetronate to 3-oxo-tetronate 4-phosphate.</text>
</comment>
<comment type="similarity">
    <text evidence="1">Belongs to the four-carbon acid sugar kinase family.</text>
</comment>
<dbReference type="GO" id="GO:0016301">
    <property type="term" value="F:kinase activity"/>
    <property type="evidence" value="ECO:0007669"/>
    <property type="project" value="UniProtKB-KW"/>
</dbReference>
<evidence type="ECO:0000313" key="15">
    <source>
        <dbReference type="EMBL" id="MBH0113858.1"/>
    </source>
</evidence>
<dbReference type="SUPFAM" id="SSF142764">
    <property type="entry name" value="YgbK-like"/>
    <property type="match status" value="1"/>
</dbReference>
<organism evidence="15 16">
    <name type="scientific">Novosphingobium aureum</name>
    <dbReference type="NCBI Taxonomy" id="2792964"/>
    <lineage>
        <taxon>Bacteria</taxon>
        <taxon>Pseudomonadati</taxon>
        <taxon>Pseudomonadota</taxon>
        <taxon>Alphaproteobacteria</taxon>
        <taxon>Sphingomonadales</taxon>
        <taxon>Sphingomonadaceae</taxon>
        <taxon>Novosphingobium</taxon>
    </lineage>
</organism>
<dbReference type="Proteomes" id="UP000617634">
    <property type="component" value="Unassembled WGS sequence"/>
</dbReference>
<dbReference type="InterPro" id="IPR010737">
    <property type="entry name" value="4-carb_acid_sugar_kinase_N"/>
</dbReference>
<dbReference type="GO" id="GO:0005524">
    <property type="term" value="F:ATP binding"/>
    <property type="evidence" value="ECO:0007669"/>
    <property type="project" value="UniProtKB-KW"/>
</dbReference>
<dbReference type="InterPro" id="IPR050007">
    <property type="entry name" value="OtnK"/>
</dbReference>
<reference evidence="15" key="1">
    <citation type="submission" date="2020-11" db="EMBL/GenBank/DDBJ databases">
        <title>Novosphingobium aureum sp. nov., a marine bacterium isolated from sediment of a salt flat.</title>
        <authorList>
            <person name="Yoo Y."/>
            <person name="Kim J.-J."/>
        </authorList>
    </citation>
    <scope>NUCLEOTIDE SEQUENCE</scope>
    <source>
        <strain evidence="15">YJ-S2-02</strain>
    </source>
</reference>
<dbReference type="RefSeq" id="WP_197164274.1">
    <property type="nucleotide sequence ID" value="NZ_JADZGI010000001.1"/>
</dbReference>
<dbReference type="AlphaFoldDB" id="A0A931MLF5"/>
<keyword evidence="6" id="KW-0119">Carbohydrate metabolism</keyword>
<dbReference type="Gene3D" id="3.40.980.20">
    <property type="entry name" value="Four-carbon acid sugar kinase, nucleotide binding domain"/>
    <property type="match status" value="1"/>
</dbReference>
<evidence type="ECO:0000256" key="6">
    <source>
        <dbReference type="ARBA" id="ARBA00023277"/>
    </source>
</evidence>